<evidence type="ECO:0008006" key="4">
    <source>
        <dbReference type="Google" id="ProtNLM"/>
    </source>
</evidence>
<reference evidence="3" key="1">
    <citation type="journal article" date="2014" name="Proc. Natl. Acad. Sci. U.S.A.">
        <title>Extensive sampling of basidiomycete genomes demonstrates inadequacy of the white-rot/brown-rot paradigm for wood decay fungi.</title>
        <authorList>
            <person name="Riley R."/>
            <person name="Salamov A.A."/>
            <person name="Brown D.W."/>
            <person name="Nagy L.G."/>
            <person name="Floudas D."/>
            <person name="Held B.W."/>
            <person name="Levasseur A."/>
            <person name="Lombard V."/>
            <person name="Morin E."/>
            <person name="Otillar R."/>
            <person name="Lindquist E.A."/>
            <person name="Sun H."/>
            <person name="LaButti K.M."/>
            <person name="Schmutz J."/>
            <person name="Jabbour D."/>
            <person name="Luo H."/>
            <person name="Baker S.E."/>
            <person name="Pisabarro A.G."/>
            <person name="Walton J.D."/>
            <person name="Blanchette R.A."/>
            <person name="Henrissat B."/>
            <person name="Martin F."/>
            <person name="Cullen D."/>
            <person name="Hibbett D.S."/>
            <person name="Grigoriev I.V."/>
        </authorList>
    </citation>
    <scope>NUCLEOTIDE SEQUENCE [LARGE SCALE GENOMIC DNA]</scope>
    <source>
        <strain evidence="3">PC15</strain>
    </source>
</reference>
<dbReference type="AlphaFoldDB" id="A0A067N7E2"/>
<name>A0A067N7E2_PLEO1</name>
<dbReference type="HOGENOM" id="CLU_013871_2_2_1"/>
<gene>
    <name evidence="2" type="ORF">PLEOSDRAFT_1114726</name>
</gene>
<dbReference type="SUPFAM" id="SSF56112">
    <property type="entry name" value="Protein kinase-like (PK-like)"/>
    <property type="match status" value="1"/>
</dbReference>
<feature type="compositionally biased region" description="Low complexity" evidence="1">
    <location>
        <begin position="12"/>
        <end position="24"/>
    </location>
</feature>
<protein>
    <recommendedName>
        <fullName evidence="4">Protein kinase domain-containing protein</fullName>
    </recommendedName>
</protein>
<dbReference type="VEuPathDB" id="FungiDB:PLEOSDRAFT_1114726"/>
<evidence type="ECO:0000313" key="2">
    <source>
        <dbReference type="EMBL" id="KDQ22855.1"/>
    </source>
</evidence>
<dbReference type="InterPro" id="IPR011009">
    <property type="entry name" value="Kinase-like_dom_sf"/>
</dbReference>
<evidence type="ECO:0000313" key="3">
    <source>
        <dbReference type="Proteomes" id="UP000027073"/>
    </source>
</evidence>
<dbReference type="EMBL" id="KL198014">
    <property type="protein sequence ID" value="KDQ22855.1"/>
    <property type="molecule type" value="Genomic_DNA"/>
</dbReference>
<accession>A0A067N7E2</accession>
<organism evidence="2 3">
    <name type="scientific">Pleurotus ostreatus (strain PC15)</name>
    <name type="common">Oyster mushroom</name>
    <dbReference type="NCBI Taxonomy" id="1137138"/>
    <lineage>
        <taxon>Eukaryota</taxon>
        <taxon>Fungi</taxon>
        <taxon>Dikarya</taxon>
        <taxon>Basidiomycota</taxon>
        <taxon>Agaricomycotina</taxon>
        <taxon>Agaricomycetes</taxon>
        <taxon>Agaricomycetidae</taxon>
        <taxon>Agaricales</taxon>
        <taxon>Pleurotineae</taxon>
        <taxon>Pleurotaceae</taxon>
        <taxon>Pleurotus</taxon>
    </lineage>
</organism>
<dbReference type="STRING" id="1137138.A0A067N7E2"/>
<dbReference type="InParanoid" id="A0A067N7E2"/>
<sequence length="582" mass="64426">MSSAKRRRESDGTTASSSLSTAESPEVLTDQHAVIRAWLEDTNEGRLFSQILEFALQTGTSSTYLHLKSFLAEHTPEDVRNILLGSDGRRVLRSIEDLQAKRDLNRTDLVLEMLHEPVPTFDETIDEKAFRTAVEDARVADSPSTIANSVSKFQDEQKKHPTYNGRPNSRIGPPITIYNRTFAIIRDRLKDLSKEALAPDLVVDTSHLFDAAAVIYDKENRREDAIYPILQRLFKVPLERKIKASFGSGTAAESDAAFIFELEDGSKAIIAHAEHKNELGLAGQSGVQGPLTLRKHLATTNYIKLRNSSHCPCLLVSIAGPYVCFAGSIQVDVFSTQQFTDYICLGTDDLHRQEQVEEVSKIFGIFRDALNDLKAYYSSLTLSDTPSPARLYPSPMYKTHPPAPIQFVERLRFPGWNDESYHRSLFKAKLGDEPVVVKFCQTYGEEAHNIVAAAGLAPRLRFVGALCGGGKMVVMDDAKGEPASVVFRGLQALPPTVMSDLQFAIHTLHAKDLVYGDLRAPNIIVRQEGPLWRASLVDFDWSGPAGTVCYPSNLNTSAFWGIGAGPCLPILKEHDLGMLQLL</sequence>
<proteinExistence type="predicted"/>
<evidence type="ECO:0000256" key="1">
    <source>
        <dbReference type="SAM" id="MobiDB-lite"/>
    </source>
</evidence>
<feature type="region of interest" description="Disordered" evidence="1">
    <location>
        <begin position="1"/>
        <end position="24"/>
    </location>
</feature>
<dbReference type="OrthoDB" id="3250441at2759"/>
<dbReference type="Proteomes" id="UP000027073">
    <property type="component" value="Unassembled WGS sequence"/>
</dbReference>